<evidence type="ECO:0000313" key="2">
    <source>
        <dbReference type="Proteomes" id="UP000278907"/>
    </source>
</evidence>
<keyword evidence="2" id="KW-1185">Reference proteome</keyword>
<sequence>MRCEEKCNPVGGGLCESGYQCAPDGLCVRECSGTPSSVGEVCENSLDCAPCSVCLSSGAAPRCRQPCRLDRDCPGGATGACELVGDTKACRLSP</sequence>
<evidence type="ECO:0000313" key="1">
    <source>
        <dbReference type="EMBL" id="RKI11075.1"/>
    </source>
</evidence>
<organism evidence="1 2">
    <name type="scientific">Corallococcus praedator</name>
    <dbReference type="NCBI Taxonomy" id="2316724"/>
    <lineage>
        <taxon>Bacteria</taxon>
        <taxon>Pseudomonadati</taxon>
        <taxon>Myxococcota</taxon>
        <taxon>Myxococcia</taxon>
        <taxon>Myxococcales</taxon>
        <taxon>Cystobacterineae</taxon>
        <taxon>Myxococcaceae</taxon>
        <taxon>Corallococcus</taxon>
    </lineage>
</organism>
<comment type="caution">
    <text evidence="1">The sequence shown here is derived from an EMBL/GenBank/DDBJ whole genome shotgun (WGS) entry which is preliminary data.</text>
</comment>
<protein>
    <recommendedName>
        <fullName evidence="3">IGFBP N-terminal domain-containing protein</fullName>
    </recommendedName>
</protein>
<gene>
    <name evidence="1" type="ORF">D7Y13_11610</name>
</gene>
<reference evidence="1 2" key="1">
    <citation type="submission" date="2018-09" db="EMBL/GenBank/DDBJ databases">
        <authorList>
            <person name="Livingstone P.G."/>
            <person name="Whitworth D.E."/>
        </authorList>
    </citation>
    <scope>NUCLEOTIDE SEQUENCE [LARGE SCALE GENOMIC DNA]</scope>
    <source>
        <strain evidence="1 2">CA031B</strain>
    </source>
</reference>
<evidence type="ECO:0008006" key="3">
    <source>
        <dbReference type="Google" id="ProtNLM"/>
    </source>
</evidence>
<dbReference type="Proteomes" id="UP000278907">
    <property type="component" value="Unassembled WGS sequence"/>
</dbReference>
<dbReference type="EMBL" id="RAWI01000066">
    <property type="protein sequence ID" value="RKI11075.1"/>
    <property type="molecule type" value="Genomic_DNA"/>
</dbReference>
<proteinExistence type="predicted"/>
<accession>A0ABX9QLN3</accession>
<name>A0ABX9QLN3_9BACT</name>